<evidence type="ECO:0000256" key="1">
    <source>
        <dbReference type="SAM" id="MobiDB-lite"/>
    </source>
</evidence>
<reference evidence="2" key="1">
    <citation type="submission" date="2021-02" db="EMBL/GenBank/DDBJ databases">
        <authorList>
            <person name="Nowell W R."/>
        </authorList>
    </citation>
    <scope>NUCLEOTIDE SEQUENCE</scope>
</reference>
<dbReference type="AlphaFoldDB" id="A0A816EQN2"/>
<evidence type="ECO:0000313" key="2">
    <source>
        <dbReference type="EMBL" id="CAF1653094.1"/>
    </source>
</evidence>
<evidence type="ECO:0000313" key="3">
    <source>
        <dbReference type="Proteomes" id="UP000663828"/>
    </source>
</evidence>
<gene>
    <name evidence="2" type="ORF">XAT740_LOCUS55381</name>
</gene>
<name>A0A816EQN2_ADIRI</name>
<feature type="region of interest" description="Disordered" evidence="1">
    <location>
        <begin position="102"/>
        <end position="123"/>
    </location>
</feature>
<sequence length="504" mass="57084">MPVTTRAAAFKSGIKKDNMASARVSIKKKGRSRSRKQQQTKTQEEPLPATLVASEVRPVVEQHSTDQIVLHLDNDNSKKNDTMDTSIESLFFDQEIMSSTINEEKDPQTTSTTSETGATAVPIVSRVSLDSDDDDAISKPVVGGEITCGTSTRDGEMIYMNETKDCIGWRCVRRNENCKAVIYTFKSNGLFSHWNGKFHCHAIDLADTRRREIVSKIKHRVLDEFAPIKVIIEEEYRKAKLSDEEKRAMPLPTQIESGLQKYRRKALPPIPTDQKFLIPDDYKQTYGNGIPVCFALTSNRRDETYAAIFRCLHKTAAKMNLDFKPTTIANYRNIQKLGLMTLYDDDVEARELLRSFMALALLPIGWIFEGFELLKHKILSSEWQNRRFSSSVVQPHPNLWRFIQCLKQEEAVISHRMIQTGSGFSSLKETKSTRKAAKKTKQIDKLLKLLESKARSLSDTISSLSHLVGEPVGVGRRAKKKKHNVTHSDASDTSIASYHDYILL</sequence>
<feature type="compositionally biased region" description="Basic residues" evidence="1">
    <location>
        <begin position="25"/>
        <end position="38"/>
    </location>
</feature>
<feature type="region of interest" description="Disordered" evidence="1">
    <location>
        <begin position="1"/>
        <end position="48"/>
    </location>
</feature>
<keyword evidence="3" id="KW-1185">Reference proteome</keyword>
<protein>
    <submittedName>
        <fullName evidence="2">Uncharacterized protein</fullName>
    </submittedName>
</protein>
<dbReference type="EMBL" id="CAJNOR010010345">
    <property type="protein sequence ID" value="CAF1653094.1"/>
    <property type="molecule type" value="Genomic_DNA"/>
</dbReference>
<proteinExistence type="predicted"/>
<accession>A0A816EQN2</accession>
<dbReference type="Proteomes" id="UP000663828">
    <property type="component" value="Unassembled WGS sequence"/>
</dbReference>
<comment type="caution">
    <text evidence="2">The sequence shown here is derived from an EMBL/GenBank/DDBJ whole genome shotgun (WGS) entry which is preliminary data.</text>
</comment>
<feature type="compositionally biased region" description="Low complexity" evidence="1">
    <location>
        <begin position="109"/>
        <end position="120"/>
    </location>
</feature>
<organism evidence="2 3">
    <name type="scientific">Adineta ricciae</name>
    <name type="common">Rotifer</name>
    <dbReference type="NCBI Taxonomy" id="249248"/>
    <lineage>
        <taxon>Eukaryota</taxon>
        <taxon>Metazoa</taxon>
        <taxon>Spiralia</taxon>
        <taxon>Gnathifera</taxon>
        <taxon>Rotifera</taxon>
        <taxon>Eurotatoria</taxon>
        <taxon>Bdelloidea</taxon>
        <taxon>Adinetida</taxon>
        <taxon>Adinetidae</taxon>
        <taxon>Adineta</taxon>
    </lineage>
</organism>